<dbReference type="InterPro" id="IPR019351">
    <property type="entry name" value="DUF2039"/>
</dbReference>
<protein>
    <submittedName>
        <fullName evidence="2">Uncharacterized protein</fullName>
    </submittedName>
</protein>
<gene>
    <name evidence="2" type="ORF">MANT1106_LOCUS22154</name>
</gene>
<dbReference type="PANTHER" id="PTHR22876:SF5">
    <property type="entry name" value="CHROMOSOME 9 OPEN READING FRAME 85"/>
    <property type="match status" value="1"/>
</dbReference>
<name>A0A7S0T1Y8_9CHLO</name>
<reference evidence="2" key="1">
    <citation type="submission" date="2021-01" db="EMBL/GenBank/DDBJ databases">
        <authorList>
            <person name="Corre E."/>
            <person name="Pelletier E."/>
            <person name="Niang G."/>
            <person name="Scheremetjew M."/>
            <person name="Finn R."/>
            <person name="Kale V."/>
            <person name="Holt S."/>
            <person name="Cochrane G."/>
            <person name="Meng A."/>
            <person name="Brown T."/>
            <person name="Cohen L."/>
        </authorList>
    </citation>
    <scope>NUCLEOTIDE SEQUENCE</scope>
    <source>
        <strain evidence="2">SL-175</strain>
    </source>
</reference>
<evidence type="ECO:0000256" key="1">
    <source>
        <dbReference type="SAM" id="MobiDB-lite"/>
    </source>
</evidence>
<feature type="compositionally biased region" description="Acidic residues" evidence="1">
    <location>
        <begin position="118"/>
        <end position="133"/>
    </location>
</feature>
<dbReference type="Pfam" id="PF10217">
    <property type="entry name" value="DUF2039"/>
    <property type="match status" value="1"/>
</dbReference>
<dbReference type="AlphaFoldDB" id="A0A7S0T1Y8"/>
<dbReference type="EMBL" id="HBFC01037253">
    <property type="protein sequence ID" value="CAD8722938.1"/>
    <property type="molecule type" value="Transcribed_RNA"/>
</dbReference>
<proteinExistence type="predicted"/>
<accession>A0A7S0T1Y8</accession>
<organism evidence="2">
    <name type="scientific">Mantoniella antarctica</name>
    <dbReference type="NCBI Taxonomy" id="81844"/>
    <lineage>
        <taxon>Eukaryota</taxon>
        <taxon>Viridiplantae</taxon>
        <taxon>Chlorophyta</taxon>
        <taxon>Mamiellophyceae</taxon>
        <taxon>Mamiellales</taxon>
        <taxon>Mamiellaceae</taxon>
        <taxon>Mantoniella</taxon>
    </lineage>
</organism>
<evidence type="ECO:0000313" key="2">
    <source>
        <dbReference type="EMBL" id="CAD8722938.1"/>
    </source>
</evidence>
<sequence length="149" mass="16578">MSSDPVKKGQKFQNREAFKAHRNIKRAVSDVTKETTLKNKACIGVCRRCVQKVVWRFKYEKYRALRGGRSGNCASCRDKTVQFSYRSLCDNCAKKKKLCPGCSKPPELAQLADGEGAPLEDGDGESTDEEDLDGVVITHLSDAEDDSEK</sequence>
<dbReference type="PANTHER" id="PTHR22876">
    <property type="entry name" value="ZGC:101016"/>
    <property type="match status" value="1"/>
</dbReference>
<feature type="region of interest" description="Disordered" evidence="1">
    <location>
        <begin position="105"/>
        <end position="149"/>
    </location>
</feature>